<name>A0A7C8I5W1_9PLEO</name>
<feature type="domain" description="Carrier" evidence="6">
    <location>
        <begin position="3735"/>
        <end position="3809"/>
    </location>
</feature>
<dbReference type="InterPro" id="IPR006162">
    <property type="entry name" value="Ppantetheine_attach_site"/>
</dbReference>
<feature type="domain" description="Carrier" evidence="6">
    <location>
        <begin position="1602"/>
        <end position="1679"/>
    </location>
</feature>
<dbReference type="PROSITE" id="PS00012">
    <property type="entry name" value="PHOSPHOPANTETHEINE"/>
    <property type="match status" value="5"/>
</dbReference>
<keyword evidence="3" id="KW-0597">Phosphoprotein</keyword>
<dbReference type="SUPFAM" id="SSF56801">
    <property type="entry name" value="Acetyl-CoA synthetase-like"/>
    <property type="match status" value="4"/>
</dbReference>
<evidence type="ECO:0000256" key="3">
    <source>
        <dbReference type="ARBA" id="ARBA00022553"/>
    </source>
</evidence>
<dbReference type="FunFam" id="3.40.50.12780:FF:000024">
    <property type="entry name" value="Nonribosomal siderophore peptide synthase SidC"/>
    <property type="match status" value="2"/>
</dbReference>
<dbReference type="InterPro" id="IPR000873">
    <property type="entry name" value="AMP-dep_synth/lig_dom"/>
</dbReference>
<accession>A0A7C8I5W1</accession>
<dbReference type="InterPro" id="IPR020806">
    <property type="entry name" value="PKS_PP-bd"/>
</dbReference>
<dbReference type="CDD" id="cd05918">
    <property type="entry name" value="A_NRPS_SidN3_like"/>
    <property type="match status" value="2"/>
</dbReference>
<dbReference type="GO" id="GO:0043041">
    <property type="term" value="P:amino acid activation for nonribosomal peptide biosynthetic process"/>
    <property type="evidence" value="ECO:0007669"/>
    <property type="project" value="TreeGrafter"/>
</dbReference>
<dbReference type="PANTHER" id="PTHR45527:SF1">
    <property type="entry name" value="FATTY ACID SYNTHASE"/>
    <property type="match status" value="1"/>
</dbReference>
<dbReference type="SUPFAM" id="SSF52777">
    <property type="entry name" value="CoA-dependent acyltransferases"/>
    <property type="match status" value="12"/>
</dbReference>
<sequence>MTPESTLAPSILNRHPVVIEGPQLLHELVSKTSSDTDIAIDFLENGSKRRRISYESLHVLSDGLASTITSVLEKLEDDATIVPVLLPQSPELYVTLLAISKAGGSFCSLSPDTPTERLNFILRDVSAKLIITDSAHASMIRAERKARVLLVDQELPGCGNDPLSRRRAVTTNHLAYVLYTSGSTGLPKAVCVSHRAATQSLLAHDRHIPKFSRFLQFAAPTFDVSIFEIFFPWFRGCTLVGCTRAQMLNDLPATMASLEADAAELTPTACSLLMGRKSVPGLKLLLTIGEMLTQSVVDEFGGDHSTDSMLWNMYGPTEASIHCAVQPSFTWSSPLSNIGFPLDTVSAMVVAPASDTLSSSQIQVLPVGEVGELVLGGPQIAEGYLNRPNENKSFIRDTEYGYLYRTGDKARIGQSGLLECLGRIASGQVKLKGQRVELGEIEQTISKVDGCGAVVVMVIKDNLVAFCATGSRTLEKDAVVATCERWLPTFMIPTSVHFIRHMPLLESGKINRKSLEAQYLQKNVQEDISPLIPDDRTGQAILQTVKRHLNWVISLDSSLVSVGLDSLSSIQIASSLREQGYNLGALDVLSAKTPKDLIRICQHTTAGDITISQQDFGIPREIASDIPELTGLKDEIESILPCAPLQEGMLAETIVRPNAYCNWVEIELQSTRDFTEIRTLLEEIAQTNEILRSGFCMSTRTSGSFLQVVWKRLAQQQIMEVTRFSKAYSLESVVSLLRPLVIQVNIGFERPRLLFQMHHALYDGWSLDLLLNDLGTLRRGATLDARPQFREVVKYHSLLRNTDELARDTEYWTKTLRDFHPISLPNFHGRILPSGTLQSVQLKSKINVAILHERARECGCNPQVFFQSAVAYVMSLYLDSTDVVIGTVTSGRTIPITGIEKIQGPCIASLPLRTDFSKCLHVSQLLKDVQDTNRAMLQHCTLPLRDITKLCSSGGNLFEVLFVWQQNLISRDVEDSGIKLIDSADVSGFKITLEFEPHHDYINLQATYDSTTIPEEQILFLSHQIDDVVDYFLHNVDSTVDSVVNGFSTHSLSIANPSPKWPPIRHGPSYGVEQMAVSTPSKEALIIGHIRDGIMVEKDKLTYGDLNARANRVAHALISHGVGYDKLICVLMEKSVNLYISILAVLKVGSGYLPIAPDSPPERTRKILADAGVEICLSDSSATCHLRELGSYTVLDLDHIDLSMYSDQNPAIAYDGAHLAYAIFTSGSTGAPKGVLVTQDNLMSNLEELSTIYPTSSDGRLLQSCSQAFDVSVFEIFFTWNNGMCLCTAAKDDLFYDLEASIRQFGVTHLSLTPTVASLVDSSCVPKVKFLVTAGEAVTEHVKRQWADRGLYQGYGPAETTNIATVRPRMSSQDLINNIGSPLSNTSAFVLDPNSVTVRPRGAIGELCFGGAQVFRGYLNMPDLNAEKIVNHPRFGRIYRSGDMGMLLPDDSILFTRRVDDQVKIRGQRVELAEITSTILDNSTVRDCATLLLQLDDSTQRLVAFWVPTEVSGQELKGAHALAVNTQVITQKYQYSIRTIFDELKLRLPSYMIPTHLVPINRVPMTPQAKLDKRLLRTSFEGLTPEHLELVASVQSSNESLETLSDRERAFAEVLAQIFGLPPHRIRRSSSFFNMGLDSVSAIAFSSGLRRSGLGNISVSNILKNPTIARLSATDSAYPSASSGHGFVPLSSVFRQDQISHIRSEFQDRGLRVQQILPCTPIQEAMLSSTLRDGQMAYCNTMVFNVSGKMSRLKECWSSIVARHAMLRTAFTQTDHEQYTFAQVVIENASIEWDQLRPTEDVQLYSQRTLNGLLESQKPPIGLATRKSGSLEQLIFCCHHALYDGIAISILEKEVQQIYTEHTLPPPVPFEGYLQHMVSQDFEASDRFWTSALAGMEPKPFPNLTEKAQIATSRSESFGTVLQSPLGDVLQVCQSLSVSLLPVIQATWVKLLYLYTGEDDLCFGNVVSGRTLPVKDLDRLVAPCFNTLPVRVNFDFRRSNAELIKQLHSFNIDSSPFQLTPLRRIQATARNDLGHLFDTAVILQQPHERLDESIWSLAHDLGSMDIPVVCEVLQDKEDNLLRLVLHHHTSHFSTKEAKIIAETFDYVLQALLQFPASPAKDPVGFPPKILAESNKDFISHSLGESELLHSGMERNAMLQPDSIALEFHDGNAKTTWSFGILNERANEIAYALIKQGVGPEDIVPVHISKSPQFYASMLGILKAGAAFAPFAPFLPTTRKRFMLSDLRPKVLICTKESYPDWCDNVDILNVDTLEEESKTNPKIRQLSGTNLAYCLYTSGSTGTPKAVLMEHRSPIQTIESSRTLIPWERRTSRLLQYAAITFDMCYYDCFLAWTFGFTLCAAEQDSMLTHLASTINSLDVSILDLTPSVASIISRAEVPSVKWLFCIGETMLPEIVEEWEGTCVNSFGPTETAFCNTIFAVGKNIKTTIIGKPFATTSFSVFAPKSTQSLPILAVGELGIGGVQVARGYHGNAELTAQKFVYANGQRFYKSGDMVRMLANGNFEFLGRADDQVKIRGLRVELGEISHALRNSHENITTVTTQVLTLDSGTKDQLVAFIVPRHPVSGQEKLELTRHAERAAKSSLPSYMVPQFFIFIDAIPLSFAGKVDKSALKVFFNNSEEARFVSDPSDEARPEKHQWSATESQIREVFAKISKTTLERIYPTTSIFQLGLDSISAVQIAAALQKQGLHVTATDVMKYMNCTDLAAHIDRSDERIAPVEIAFDFEDFHKNHVAEITDELGVNKEDIEAIRPCTQLQKSMISQFIAKDGAVYLNYVRFQLGADVQLSRLKAAWSSTMQKHVMLRTGFAHVQDNRHAFVMIHLTTAAFSLPWNDTTETSNPEYDGWLDRMKNDVLNQLHRPPWRVRIVSVGDTTCLDLAIHHALFDAQSLRRILQDVSHTYMGVVPDTPPPLDPALNKVLQLSERKSTQGSEFWQRLGNAATPTHFPNVAPLRYNLTEPVTATRICSHSLLDLEAGCRRLNITLQAAGIAAWASILSQYTGEPTITTGVVLSGRNFEGGELVVFPCITTVPFVCNVSDNKEAMLKDIMDLSAEMQQHQFTPLNTIQGLMGYPNEPLFDSIFAYQKFSHDERQAELWTIVDEKATVEFPISIELEPKNDRLEFRLSFLPHAVPTEQATLILDQLDHMMSRYVFLDFQATDMFYDPAIYSITPAKQQSLPSKANLLHELVELTALKYPNRIALEFASTVRKEEYASCTWTYAQLDAEGNQIAHLILSHGVRPESLVGICFDKCPEASFAILGILKAGSAFVALDPGSPAARQAFIVEDSRVQIVLSMKNQSQRLRGKLDVRILDLDQLDLRSFPRTKPSLVRAIGPQDRSYCLYTSGTTGTPKGCELTHENAVQAMLSFERLFAGHWNEESRWLQFASFHFDVSVLEQYWSWMVGICVVSAPRDLLFEDLAGSIESLRITHIDLTPSLARILHPDDVPSLCKGVFITGGESLTQEILDVWGPKGVIYNGYGPTETTIGITMYPGVPHNGKPSNIGRQFDNVGSFVLNPASEVPVLRGAIGELCVSGKLVGKGYLNRPELTKERFPTLAHFNERVYRTGDLVRILHDNDFDFIGRVDDQVKLRGQRLEIGEINSVIKRSSGGILDVATLVLKHPKQQKDQLVSFVVSSSTSAEPKIVLESTTDLQKAKQACDETLPGYMIPTHLLSITTLPLSANNKIDTRKLRRMYEDLSGNDLQLLSGDPQKEVIWSKDERKIRDVLKQVLEIDHDTIAKESSFFELGMDSISVIGLSRAFKQAGFPNATASVLMKHTTIGKIAKVLLMDKTSDRGSIIAAQQYITAIQHRHRRGVADTLLVDTREIEALAPCTPLQQGMIARALDSDRGLYFNAFQFKLDHSINQDRLHDSWEEVFRSTPILRTVFANTDDGYVQAVRRSMPFPWRVYPLSEEESLKEASEKLQREWWQLNRKELRRPFEVIFATSTEKTVLIVHIFHALYDGNSIEMMFRAVWNHYNGSPESVERPSFLSALPHGPLRIVDGSEEFWKTHLANLSFTPFPNLVDKPSEGAIMVTRHARGVTDFESTRRNLNVTAQAIVQACWISVMHRHIHGPVTLGMVVSGRSIDFEGADRVIGPLFNTIPYQYRPRRSATWSSLIKETHDFNVAAHPFQHTPLRDIMKWCKRSPDQPLFDTLFVYRIANNDDAWANNGLAVLEDGEVEADFPLAIEIEQRGNSHLKFTLVSQGHVLDRRTSEQLLNSLEESLKAALADPEAAVETYYREEKFRNQESKEIAPRPIHSDDSKFGWTPTASIIRAEISSLAGIQIEGIRPSTSIFELGLDSIDAIKLSSKLKKHDIDLPVSGIMRSLTIAKMEINTINRQEWSDQPSNMIFETHKRRLENYARRRGAEKTEIEQILPLTPLQEAMVAEMSASGYTRYYNHDVLRIAPNTDIEKLRKAWEEVVEHSPILRTSFIEIDDPNIDYSFAQIINRTPHYFWKHKEITGQPDFAEIFESIRQDVAKATYTGPPFHIHFLDSSVQSYLVLSIAHALYDGWSLSLLHADVQDAYLGRFEARPSYEATLGEILTTSGTDAVVFWRDYLSDAKPTVFPRLQNPDTKKPVKVYRKEQTSALDLVSITSFAKANGTSLQTLGQTTYALVLASYLKSFDVTFGSVLSGRDDAVKSELLFPTMTTVAVRTILHGSCRDMLQYVQESFSSIKPYQNLPLRKVQSVAGIQGNLFESLFIYQKRNNSGGSSGPELYTSVQGQSDVEYPLCVEMELIDEELVWRCALKGDMFEEPEAEKLLNTLDQILKRLIQHTDSPVISFEANGASICGLPALEHEETTTPDDISPKMTEAAAPGYSSTKKTIREVLAFVSKTPEDEITDDMTIFHVGLDSISAIKVSSLLRKRSVDISVGEMMKAGTIKKMAQVADERMQVEEDDEKSSEDILTQAMRGVLYTDALRYMGLTEADIEQVLPTTAGQIYMLSMWLRSSGVLFYPEFAYQLKGAVSFEVLQESWKKLVIRNPILRTCFLSTDTGSSSYVQVVRREVNCDITEWEQSKTSSTVNDRTRTQPCVYLFAAKNTTGWDLKLRIHHALYDGVSLPLLMQQLQDLCNGLTLPAPPPTFNKLLASSTTPPAIKARKAFWKHYLNNVTQHHLAQPSSPITSKTEIFKPALLPSVNTLASLARRHGITTHSLLLAVVAKLYAALTSTPPTSDVVIGIYLANRSLPIAHIASAAVPTLNVLPLRVQAPLDENNTLFNIAAQILYDLQKICSVANAGARLKEIAEWTGVRVDLWVNFLNLPDMRDEGGELQGGNGEHRVKIAHEGAWEGGVSRVREVVGGDGFEAPRELGGMDDVHEAYLVSDIYPSGKSLSTTWLAWRYAN</sequence>
<dbReference type="Gene3D" id="3.30.559.10">
    <property type="entry name" value="Chloramphenicol acetyltransferase-like domain"/>
    <property type="match status" value="6"/>
</dbReference>
<evidence type="ECO:0000313" key="8">
    <source>
        <dbReference type="Proteomes" id="UP000481861"/>
    </source>
</evidence>
<evidence type="ECO:0000256" key="5">
    <source>
        <dbReference type="ARBA" id="ARBA00029454"/>
    </source>
</evidence>
<dbReference type="FunFam" id="3.30.300.30:FF:000015">
    <property type="entry name" value="Nonribosomal peptide synthase SidD"/>
    <property type="match status" value="2"/>
</dbReference>
<evidence type="ECO:0000256" key="4">
    <source>
        <dbReference type="ARBA" id="ARBA00022598"/>
    </source>
</evidence>
<dbReference type="FunFam" id="3.30.300.30:FF:000033">
    <property type="entry name" value="Nonribosomal siderophore peptide synthase SidC"/>
    <property type="match status" value="1"/>
</dbReference>
<evidence type="ECO:0000256" key="1">
    <source>
        <dbReference type="ARBA" id="ARBA00004924"/>
    </source>
</evidence>
<dbReference type="SUPFAM" id="SSF47336">
    <property type="entry name" value="ACP-like"/>
    <property type="match status" value="6"/>
</dbReference>
<dbReference type="Pfam" id="PF00501">
    <property type="entry name" value="AMP-binding"/>
    <property type="match status" value="4"/>
</dbReference>
<dbReference type="GO" id="GO:0016874">
    <property type="term" value="F:ligase activity"/>
    <property type="evidence" value="ECO:0007669"/>
    <property type="project" value="UniProtKB-KW"/>
</dbReference>
<dbReference type="InterPro" id="IPR009081">
    <property type="entry name" value="PP-bd_ACP"/>
</dbReference>
<dbReference type="NCBIfam" id="NF003417">
    <property type="entry name" value="PRK04813.1"/>
    <property type="match status" value="4"/>
</dbReference>
<dbReference type="InterPro" id="IPR001242">
    <property type="entry name" value="Condensation_dom"/>
</dbReference>
<proteinExistence type="inferred from homology"/>
<comment type="pathway">
    <text evidence="1">Siderophore biosynthesis.</text>
</comment>
<dbReference type="Gene3D" id="3.30.300.30">
    <property type="match status" value="4"/>
</dbReference>
<dbReference type="PROSITE" id="PS50075">
    <property type="entry name" value="CARRIER"/>
    <property type="match status" value="6"/>
</dbReference>
<keyword evidence="8" id="KW-1185">Reference proteome</keyword>
<dbReference type="PROSITE" id="PS00455">
    <property type="entry name" value="AMP_BINDING"/>
    <property type="match status" value="1"/>
</dbReference>
<comment type="caution">
    <text evidence="7">The sequence shown here is derived from an EMBL/GenBank/DDBJ whole genome shotgun (WGS) entry which is preliminary data.</text>
</comment>
<dbReference type="Gene3D" id="1.10.1200.10">
    <property type="entry name" value="ACP-like"/>
    <property type="match status" value="5"/>
</dbReference>
<dbReference type="OrthoDB" id="416786at2759"/>
<dbReference type="SMART" id="SM00823">
    <property type="entry name" value="PKS_PP"/>
    <property type="match status" value="5"/>
</dbReference>
<dbReference type="GO" id="GO:0031177">
    <property type="term" value="F:phosphopantetheine binding"/>
    <property type="evidence" value="ECO:0007669"/>
    <property type="project" value="InterPro"/>
</dbReference>
<feature type="domain" description="Carrier" evidence="6">
    <location>
        <begin position="4841"/>
        <end position="4914"/>
    </location>
</feature>
<dbReference type="Pfam" id="PF00668">
    <property type="entry name" value="Condensation"/>
    <property type="match status" value="6"/>
</dbReference>
<evidence type="ECO:0000259" key="6">
    <source>
        <dbReference type="PROSITE" id="PS50075"/>
    </source>
</evidence>
<dbReference type="InterPro" id="IPR020845">
    <property type="entry name" value="AMP-binding_CS"/>
</dbReference>
<dbReference type="GO" id="GO:0031169">
    <property type="term" value="P:ferrichrome biosynthetic process"/>
    <property type="evidence" value="ECO:0007669"/>
    <property type="project" value="UniProtKB-ARBA"/>
</dbReference>
<dbReference type="InterPro" id="IPR045851">
    <property type="entry name" value="AMP-bd_C_sf"/>
</dbReference>
<dbReference type="InterPro" id="IPR010071">
    <property type="entry name" value="AA_adenyl_dom"/>
</dbReference>
<feature type="domain" description="Carrier" evidence="6">
    <location>
        <begin position="2660"/>
        <end position="2733"/>
    </location>
</feature>
<dbReference type="Gene3D" id="3.40.50.12780">
    <property type="entry name" value="N-terminal domain of ligase-like"/>
    <property type="match status" value="4"/>
</dbReference>
<dbReference type="Pfam" id="PF00550">
    <property type="entry name" value="PP-binding"/>
    <property type="match status" value="6"/>
</dbReference>
<dbReference type="GO" id="GO:0010106">
    <property type="term" value="P:cellular response to iron ion starvation"/>
    <property type="evidence" value="ECO:0007669"/>
    <property type="project" value="UniProtKB-ARBA"/>
</dbReference>
<gene>
    <name evidence="7" type="ORF">BDV95DRAFT_506007</name>
</gene>
<feature type="domain" description="Carrier" evidence="6">
    <location>
        <begin position="529"/>
        <end position="605"/>
    </location>
</feature>
<dbReference type="NCBIfam" id="TIGR01733">
    <property type="entry name" value="AA-adenyl-dom"/>
    <property type="match status" value="3"/>
</dbReference>
<evidence type="ECO:0000313" key="7">
    <source>
        <dbReference type="EMBL" id="KAF2865950.1"/>
    </source>
</evidence>
<dbReference type="InterPro" id="IPR023213">
    <property type="entry name" value="CAT-like_dom_sf"/>
</dbReference>
<dbReference type="CDD" id="cd19542">
    <property type="entry name" value="CT_NRPS-like"/>
    <property type="match status" value="2"/>
</dbReference>
<keyword evidence="4" id="KW-0436">Ligase</keyword>
<dbReference type="InterPro" id="IPR036736">
    <property type="entry name" value="ACP-like_sf"/>
</dbReference>
<dbReference type="FunFam" id="3.40.50.980:FF:000001">
    <property type="entry name" value="Non-ribosomal peptide synthetase"/>
    <property type="match status" value="2"/>
</dbReference>
<evidence type="ECO:0000256" key="2">
    <source>
        <dbReference type="ARBA" id="ARBA00022450"/>
    </source>
</evidence>
<dbReference type="EMBL" id="JAADJZ010000030">
    <property type="protein sequence ID" value="KAF2865950.1"/>
    <property type="molecule type" value="Genomic_DNA"/>
</dbReference>
<feature type="domain" description="Carrier" evidence="6">
    <location>
        <begin position="4284"/>
        <end position="4360"/>
    </location>
</feature>
<dbReference type="Gene3D" id="3.30.559.30">
    <property type="entry name" value="Nonribosomal peptide synthetase, condensation domain"/>
    <property type="match status" value="6"/>
</dbReference>
<reference evidence="7 8" key="1">
    <citation type="submission" date="2020-01" db="EMBL/GenBank/DDBJ databases">
        <authorList>
            <consortium name="DOE Joint Genome Institute"/>
            <person name="Haridas S."/>
            <person name="Albert R."/>
            <person name="Binder M."/>
            <person name="Bloem J."/>
            <person name="Labutti K."/>
            <person name="Salamov A."/>
            <person name="Andreopoulos B."/>
            <person name="Baker S.E."/>
            <person name="Barry K."/>
            <person name="Bills G."/>
            <person name="Bluhm B.H."/>
            <person name="Cannon C."/>
            <person name="Castanera R."/>
            <person name="Culley D.E."/>
            <person name="Daum C."/>
            <person name="Ezra D."/>
            <person name="Gonzalez J.B."/>
            <person name="Henrissat B."/>
            <person name="Kuo A."/>
            <person name="Liang C."/>
            <person name="Lipzen A."/>
            <person name="Lutzoni F."/>
            <person name="Magnuson J."/>
            <person name="Mondo S."/>
            <person name="Nolan M."/>
            <person name="Ohm R."/>
            <person name="Pangilinan J."/>
            <person name="Park H.-J.H."/>
            <person name="Ramirez L."/>
            <person name="Alfaro M."/>
            <person name="Sun H."/>
            <person name="Tritt A."/>
            <person name="Yoshinaga Y."/>
            <person name="Zwiers L.-H.L."/>
            <person name="Turgeon B.G."/>
            <person name="Goodwin S.B."/>
            <person name="Spatafora J.W."/>
            <person name="Crous P.W."/>
            <person name="Grigoriev I.V."/>
        </authorList>
    </citation>
    <scope>NUCLEOTIDE SEQUENCE [LARGE SCALE GENOMIC DNA]</scope>
    <source>
        <strain evidence="7 8">CBS 611.86</strain>
    </source>
</reference>
<dbReference type="Proteomes" id="UP000481861">
    <property type="component" value="Unassembled WGS sequence"/>
</dbReference>
<comment type="similarity">
    <text evidence="5">Belongs to the NRP synthetase family.</text>
</comment>
<keyword evidence="2" id="KW-0596">Phosphopantetheine</keyword>
<protein>
    <submittedName>
        <fullName evidence="7">Nonribosomal peptide synthetase 2</fullName>
    </submittedName>
</protein>
<dbReference type="GO" id="GO:0005737">
    <property type="term" value="C:cytoplasm"/>
    <property type="evidence" value="ECO:0007669"/>
    <property type="project" value="TreeGrafter"/>
</dbReference>
<dbReference type="InterPro" id="IPR042099">
    <property type="entry name" value="ANL_N_sf"/>
</dbReference>
<organism evidence="7 8">
    <name type="scientific">Massariosphaeria phaeospora</name>
    <dbReference type="NCBI Taxonomy" id="100035"/>
    <lineage>
        <taxon>Eukaryota</taxon>
        <taxon>Fungi</taxon>
        <taxon>Dikarya</taxon>
        <taxon>Ascomycota</taxon>
        <taxon>Pezizomycotina</taxon>
        <taxon>Dothideomycetes</taxon>
        <taxon>Pleosporomycetidae</taxon>
        <taxon>Pleosporales</taxon>
        <taxon>Pleosporales incertae sedis</taxon>
        <taxon>Massariosphaeria</taxon>
    </lineage>
</organism>
<dbReference type="PANTHER" id="PTHR45527">
    <property type="entry name" value="NONRIBOSOMAL PEPTIDE SYNTHETASE"/>
    <property type="match status" value="1"/>
</dbReference>